<evidence type="ECO:0000313" key="3">
    <source>
        <dbReference type="Proteomes" id="UP001595916"/>
    </source>
</evidence>
<dbReference type="CDD" id="cd00077">
    <property type="entry name" value="HDc"/>
    <property type="match status" value="1"/>
</dbReference>
<gene>
    <name evidence="2" type="ORF">ACFO4R_08955</name>
</gene>
<dbReference type="PROSITE" id="PS51831">
    <property type="entry name" value="HD"/>
    <property type="match status" value="1"/>
</dbReference>
<comment type="caution">
    <text evidence="2">The sequence shown here is derived from an EMBL/GenBank/DDBJ whole genome shotgun (WGS) entry which is preliminary data.</text>
</comment>
<protein>
    <submittedName>
        <fullName evidence="2">HD domain-containing protein</fullName>
    </submittedName>
</protein>
<dbReference type="RefSeq" id="WP_379788753.1">
    <property type="nucleotide sequence ID" value="NZ_JBHSHL010000039.1"/>
</dbReference>
<dbReference type="InterPro" id="IPR004095">
    <property type="entry name" value="TGS"/>
</dbReference>
<accession>A0ABV9QMT5</accession>
<dbReference type="InterPro" id="IPR012675">
    <property type="entry name" value="Beta-grasp_dom_sf"/>
</dbReference>
<evidence type="ECO:0000313" key="2">
    <source>
        <dbReference type="EMBL" id="MFC4805209.1"/>
    </source>
</evidence>
<dbReference type="InterPro" id="IPR012676">
    <property type="entry name" value="TGS-like"/>
</dbReference>
<dbReference type="Gene3D" id="3.10.20.30">
    <property type="match status" value="1"/>
</dbReference>
<dbReference type="PANTHER" id="PTHR21262:SF31">
    <property type="entry name" value="GTP PYROPHOSPHOKINASE"/>
    <property type="match status" value="1"/>
</dbReference>
<dbReference type="Gene3D" id="1.10.3210.10">
    <property type="entry name" value="Hypothetical protein af1432"/>
    <property type="match status" value="1"/>
</dbReference>
<dbReference type="PANTHER" id="PTHR21262">
    <property type="entry name" value="GUANOSINE-3',5'-BIS DIPHOSPHATE 3'-PYROPHOSPHOHYDROLASE"/>
    <property type="match status" value="1"/>
</dbReference>
<name>A0ABV9QMT5_9FIRM</name>
<feature type="domain" description="HD" evidence="1">
    <location>
        <begin position="50"/>
        <end position="151"/>
    </location>
</feature>
<dbReference type="SMART" id="SM00471">
    <property type="entry name" value="HDc"/>
    <property type="match status" value="1"/>
</dbReference>
<dbReference type="InterPro" id="IPR006674">
    <property type="entry name" value="HD_domain"/>
</dbReference>
<dbReference type="Pfam" id="PF02824">
    <property type="entry name" value="TGS"/>
    <property type="match status" value="1"/>
</dbReference>
<reference evidence="3" key="1">
    <citation type="journal article" date="2019" name="Int. J. Syst. Evol. Microbiol.">
        <title>The Global Catalogue of Microorganisms (GCM) 10K type strain sequencing project: providing services to taxonomists for standard genome sequencing and annotation.</title>
        <authorList>
            <consortium name="The Broad Institute Genomics Platform"/>
            <consortium name="The Broad Institute Genome Sequencing Center for Infectious Disease"/>
            <person name="Wu L."/>
            <person name="Ma J."/>
        </authorList>
    </citation>
    <scope>NUCLEOTIDE SEQUENCE [LARGE SCALE GENOMIC DNA]</scope>
    <source>
        <strain evidence="3">CCUG 46385</strain>
    </source>
</reference>
<organism evidence="2 3">
    <name type="scientific">Filifactor villosus</name>
    <dbReference type="NCBI Taxonomy" id="29374"/>
    <lineage>
        <taxon>Bacteria</taxon>
        <taxon>Bacillati</taxon>
        <taxon>Bacillota</taxon>
        <taxon>Clostridia</taxon>
        <taxon>Peptostreptococcales</taxon>
        <taxon>Filifactoraceae</taxon>
        <taxon>Filifactor</taxon>
    </lineage>
</organism>
<sequence length="476" mass="54560">MYTLDICFEDITREVKRNHKVANKGLIKSAYDYATEKHKNQKPRKTGEPYIMHPLRVAYLVASWGFEADTICAALLHDTLEDTTATYDELVELFGKDIADMVDAVTAIDNEIKDKTGLTKEEIDELSDRRLKEKMSEKALFIKVADRVDNLRTIQPFKEEKKIAKAKHTREIIIPMMMKEGAYQLIDVLEDLCLQIEHPERYAEITSTYSAIRTNNAYTTSKTLKLFSEVFSPNNSIDSSEFHTVLGSIVEFTHNPRSAISVYRQINAQANNIAKDLPKLLCKKNIAMYDLTLVISDDYCSKSNAPTNAFFKLYSSFLADKNITILDFGQTTYHDSKYYILSDEMDNLYRLFVKSETEYMRYKLGHIIDAEDVTDFGAAIDGKKIKVYRRDESAMYIEAGATFLDFAFAIHSEIGLHFSYATTDGSKTQRKPYERIDEGDVITVETDPTVEPNLHWFKYVKTSKAMDHLIKYLSGK</sequence>
<dbReference type="Proteomes" id="UP001595916">
    <property type="component" value="Unassembled WGS sequence"/>
</dbReference>
<dbReference type="Pfam" id="PF13328">
    <property type="entry name" value="HD_4"/>
    <property type="match status" value="1"/>
</dbReference>
<dbReference type="SUPFAM" id="SSF109604">
    <property type="entry name" value="HD-domain/PDEase-like"/>
    <property type="match status" value="1"/>
</dbReference>
<proteinExistence type="predicted"/>
<dbReference type="SUPFAM" id="SSF81271">
    <property type="entry name" value="TGS-like"/>
    <property type="match status" value="1"/>
</dbReference>
<dbReference type="EMBL" id="JBHSHL010000039">
    <property type="protein sequence ID" value="MFC4805209.1"/>
    <property type="molecule type" value="Genomic_DNA"/>
</dbReference>
<dbReference type="InterPro" id="IPR003607">
    <property type="entry name" value="HD/PDEase_dom"/>
</dbReference>
<evidence type="ECO:0000259" key="1">
    <source>
        <dbReference type="PROSITE" id="PS51831"/>
    </source>
</evidence>
<keyword evidence="3" id="KW-1185">Reference proteome</keyword>